<feature type="domain" description="COPA/B TPR" evidence="6">
    <location>
        <begin position="781"/>
        <end position="921"/>
    </location>
</feature>
<dbReference type="PANTHER" id="PTHR19876">
    <property type="entry name" value="COATOMER"/>
    <property type="match status" value="1"/>
</dbReference>
<dbReference type="PROSITE" id="PS50082">
    <property type="entry name" value="WD_REPEATS_2"/>
    <property type="match status" value="5"/>
</dbReference>
<dbReference type="InterPro" id="IPR001680">
    <property type="entry name" value="WD40_rpt"/>
</dbReference>
<keyword evidence="1 3" id="KW-0853">WD repeat</keyword>
<feature type="repeat" description="WD" evidence="3">
    <location>
        <begin position="153"/>
        <end position="187"/>
    </location>
</feature>
<evidence type="ECO:0000256" key="2">
    <source>
        <dbReference type="ARBA" id="ARBA00022737"/>
    </source>
</evidence>
<dbReference type="InterPro" id="IPR010714">
    <property type="entry name" value="Coatomer_asu_C"/>
</dbReference>
<dbReference type="PANTHER" id="PTHR19876:SF1">
    <property type="entry name" value="COATOMER SUBUNIT ALPHA"/>
    <property type="match status" value="1"/>
</dbReference>
<dbReference type="GO" id="GO:0006886">
    <property type="term" value="P:intracellular protein transport"/>
    <property type="evidence" value="ECO:0007669"/>
    <property type="project" value="InterPro"/>
</dbReference>
<evidence type="ECO:0000313" key="8">
    <source>
        <dbReference type="Proteomes" id="UP000078560"/>
    </source>
</evidence>
<dbReference type="EMBL" id="FLQU01000431">
    <property type="protein sequence ID" value="SBS85569.1"/>
    <property type="molecule type" value="Genomic_DNA"/>
</dbReference>
<dbReference type="Proteomes" id="UP000078560">
    <property type="component" value="Unassembled WGS sequence"/>
</dbReference>
<dbReference type="Pfam" id="PF00400">
    <property type="entry name" value="WD40"/>
    <property type="match status" value="5"/>
</dbReference>
<feature type="repeat" description="WD" evidence="3">
    <location>
        <begin position="111"/>
        <end position="143"/>
    </location>
</feature>
<feature type="region of interest" description="Disordered" evidence="4">
    <location>
        <begin position="504"/>
        <end position="525"/>
    </location>
</feature>
<name>A0A1A8W1P5_PLAOA</name>
<dbReference type="InterPro" id="IPR020472">
    <property type="entry name" value="WD40_PAC1"/>
</dbReference>
<dbReference type="PROSITE" id="PS00678">
    <property type="entry name" value="WD_REPEATS_1"/>
    <property type="match status" value="1"/>
</dbReference>
<gene>
    <name evidence="7" type="ORF">POVCU2_0032220</name>
</gene>
<dbReference type="Gene3D" id="1.25.40.470">
    <property type="match status" value="1"/>
</dbReference>
<evidence type="ECO:0000256" key="4">
    <source>
        <dbReference type="SAM" id="MobiDB-lite"/>
    </source>
</evidence>
<sequence>MYVCQGRSHSYDPLEEDLHDISRGRVDQTTPILNTGYILFARIDMILAGLHNGVIQLWDFRIGILIEKFEEHEGPVRGVQFHAVQPLFVSGADDYLVKVWNFHLKKCVFNLVGHLDYIRKVEFHMEYPWILSASDDQTIRIWNWQSRVCIAILTGHNHYVMCAEFHPNLDFVLSSSLDKTIRVWDIKLLREKNVMSKNENVLNDNKPYGFSKNVFNGDFLIGNNNENLSTYSFISNQQQTQHSVSSSNNNSSNNNMFGASDAICKFVLEGHEKGVNCCTFHHNLPIIASGSDDKLVKLWRYNDSKCWEMDTLRGHFNNVSSLLFYRTNDDLLLSNSEDRTIRVWDISKRTCIHTFRRENDRFWILALKPNSNLIASGHDSGMVIFKFEKEKCPFDKFEQLFFYTKDKVIFLYHVERDSHVNLCSIRKNGNAMMSGYYKMIYNHFCTTHIMLLFIYKEEENFSFDLIVCDAINTANGTNTSNVTNTVNTAIASVSPLNFFKSWSRKDVPGRGSTPERGTGTGAGGGTHGIGNISVDSVRYVIKGKACCSAATFFTRNKYLFVEKRNNNIYILNIHNLPDDNLYKRIEIPFKVESVYTLTNNKLIICSENKIYLYDVNLKKIVNEMHHTDVILSVEILKEHIGFVFKYNIVITTIELAHVCTVHENIRVKSGVWDESHKNAFIYNTLSHLKYVLINGETGLIKYMEEPVYLFKIWNNYLYYINRQQVVKKELLNDTEYNFKLALINNDEKMAYHYLNMNNNTSKGQNDQQKKKLHFSYNLIGYIKKKGFANLAIQMVNNNHTIFNLSVQLGHLQNALKAAKKIDKKHIWTILSDHALLLGNYEIAEYALQRNKAYDKLSFLYFFSGNVEKLRKMLSISIIRNDFNSIFLNALYLGDIQQRIQIFIEQNHLSLALLCSHLYNIPINISEKHIEFDINDCTYCPKKSYYLSPPIPIVKICSNKHNKDNVSMKYVHQYGDKSHSEITWKNSYNWPYVNLETTYNHDIVGDRNNMDIKMNRHEKFNSSNKGNIYMQDEGENRNYKMGKTQTLFGVDKDIHHFNEIKSEEKSSFSEENDIWKDDVNDEDINIDLDVQDQKKILNKKNTKIEKGENIIYKSLKKNGKIIDHIKAANIKTALKLISKKYGIVDMKPLKLILKNVYISTYAYMTPMQNFLSLKIPINTNEYTMHSTMYITKHFLFNQIKKAHKLVTLGKFSVALNLFRSVLYHMVFIHPSSGISGGSTGSSGIDGRGENDEKELNEYLCMCTSYILAMRLEEERNTTATKDPRRSLELMAYFTCCALQNSHLYLVLRRGMGLAWKAQNYITAGSFAKRLVNGNYENIKGSDEEIIKAKKILLMCEQKSTEHYTIDYDPNDYGTSIIASARANVPTHPVYPFNVKICSMSLTRIKPNEDVIACPFCQSIAKKEFSSRLCPNCVVAQLGIKALGFDFLNKNV</sequence>
<dbReference type="SUPFAM" id="SSF50978">
    <property type="entry name" value="WD40 repeat-like"/>
    <property type="match status" value="1"/>
</dbReference>
<dbReference type="SMART" id="SM00320">
    <property type="entry name" value="WD40"/>
    <property type="match status" value="6"/>
</dbReference>
<dbReference type="CDD" id="cd00200">
    <property type="entry name" value="WD40"/>
    <property type="match status" value="1"/>
</dbReference>
<protein>
    <submittedName>
        <fullName evidence="7">Coatomer alpha subunit, putative</fullName>
    </submittedName>
</protein>
<accession>A0A1A8W1P5</accession>
<evidence type="ECO:0000256" key="3">
    <source>
        <dbReference type="PROSITE-ProRule" id="PRU00221"/>
    </source>
</evidence>
<dbReference type="PRINTS" id="PR00320">
    <property type="entry name" value="GPROTEINBRPT"/>
</dbReference>
<evidence type="ECO:0000256" key="1">
    <source>
        <dbReference type="ARBA" id="ARBA00022574"/>
    </source>
</evidence>
<dbReference type="InterPro" id="IPR056176">
    <property type="entry name" value="TPR_COPA_B"/>
</dbReference>
<dbReference type="FunFam" id="1.25.40.470:FF:000014">
    <property type="entry name" value="Coatomer subunit alpha"/>
    <property type="match status" value="1"/>
</dbReference>
<dbReference type="GO" id="GO:0006891">
    <property type="term" value="P:intra-Golgi vesicle-mediated transport"/>
    <property type="evidence" value="ECO:0007669"/>
    <property type="project" value="TreeGrafter"/>
</dbReference>
<dbReference type="GO" id="GO:0006888">
    <property type="term" value="P:endoplasmic reticulum to Golgi vesicle-mediated transport"/>
    <property type="evidence" value="ECO:0007669"/>
    <property type="project" value="TreeGrafter"/>
</dbReference>
<proteinExistence type="predicted"/>
<keyword evidence="2" id="KW-0677">Repeat</keyword>
<evidence type="ECO:0000259" key="6">
    <source>
        <dbReference type="Pfam" id="PF23953"/>
    </source>
</evidence>
<feature type="repeat" description="WD" evidence="3">
    <location>
        <begin position="268"/>
        <end position="309"/>
    </location>
</feature>
<dbReference type="Pfam" id="PF23953">
    <property type="entry name" value="TPR_COPA_B"/>
    <property type="match status" value="1"/>
</dbReference>
<dbReference type="GO" id="GO:0006890">
    <property type="term" value="P:retrograde vesicle-mediated transport, Golgi to endoplasmic reticulum"/>
    <property type="evidence" value="ECO:0007669"/>
    <property type="project" value="TreeGrafter"/>
</dbReference>
<reference evidence="8" key="1">
    <citation type="submission" date="2016-05" db="EMBL/GenBank/DDBJ databases">
        <authorList>
            <person name="Naeem Raeece"/>
        </authorList>
    </citation>
    <scope>NUCLEOTIDE SEQUENCE [LARGE SCALE GENOMIC DNA]</scope>
</reference>
<evidence type="ECO:0000259" key="5">
    <source>
        <dbReference type="Pfam" id="PF06957"/>
    </source>
</evidence>
<organism evidence="7 8">
    <name type="scientific">Plasmodium ovale curtisi</name>
    <dbReference type="NCBI Taxonomy" id="864141"/>
    <lineage>
        <taxon>Eukaryota</taxon>
        <taxon>Sar</taxon>
        <taxon>Alveolata</taxon>
        <taxon>Apicomplexa</taxon>
        <taxon>Aconoidasida</taxon>
        <taxon>Haemosporida</taxon>
        <taxon>Plasmodiidae</taxon>
        <taxon>Plasmodium</taxon>
        <taxon>Plasmodium (Plasmodium)</taxon>
    </lineage>
</organism>
<evidence type="ECO:0000313" key="7">
    <source>
        <dbReference type="EMBL" id="SBS85569.1"/>
    </source>
</evidence>
<feature type="repeat" description="WD" evidence="3">
    <location>
        <begin position="69"/>
        <end position="101"/>
    </location>
</feature>
<feature type="domain" description="Coatomer alpha subunit C-terminal" evidence="5">
    <location>
        <begin position="1021"/>
        <end position="1445"/>
    </location>
</feature>
<dbReference type="Gene3D" id="2.130.10.10">
    <property type="entry name" value="YVTN repeat-like/Quinoprotein amine dehydrogenase"/>
    <property type="match status" value="1"/>
</dbReference>
<dbReference type="InterPro" id="IPR019775">
    <property type="entry name" value="WD40_repeat_CS"/>
</dbReference>
<dbReference type="GO" id="GO:0005198">
    <property type="term" value="F:structural molecule activity"/>
    <property type="evidence" value="ECO:0007669"/>
    <property type="project" value="InterPro"/>
</dbReference>
<feature type="repeat" description="WD" evidence="3">
    <location>
        <begin position="312"/>
        <end position="354"/>
    </location>
</feature>
<dbReference type="InterPro" id="IPR015943">
    <property type="entry name" value="WD40/YVTN_repeat-like_dom_sf"/>
</dbReference>
<dbReference type="Pfam" id="PF06957">
    <property type="entry name" value="COPI_C"/>
    <property type="match status" value="1"/>
</dbReference>
<dbReference type="InterPro" id="IPR036322">
    <property type="entry name" value="WD40_repeat_dom_sf"/>
</dbReference>
<dbReference type="InterPro" id="IPR050844">
    <property type="entry name" value="Coatomer_complex_subunit"/>
</dbReference>
<dbReference type="PROSITE" id="PS50294">
    <property type="entry name" value="WD_REPEATS_REGION"/>
    <property type="match status" value="5"/>
</dbReference>
<dbReference type="GO" id="GO:0030126">
    <property type="term" value="C:COPI vesicle coat"/>
    <property type="evidence" value="ECO:0007669"/>
    <property type="project" value="InterPro"/>
</dbReference>